<feature type="domain" description="Anaphase-promoting complex subunit 5" evidence="16">
    <location>
        <begin position="292"/>
        <end position="387"/>
    </location>
</feature>
<gene>
    <name evidence="18" type="ORF">AAG570_011972</name>
</gene>
<accession>A0ABD0YHQ8</accession>
<evidence type="ECO:0000256" key="11">
    <source>
        <dbReference type="ARBA" id="ARBA00022786"/>
    </source>
</evidence>
<keyword evidence="13" id="KW-0206">Cytoskeleton</keyword>
<keyword evidence="9" id="KW-0677">Repeat</keyword>
<name>A0ABD0YHQ8_9HEMI</name>
<keyword evidence="10" id="KW-0498">Mitosis</keyword>
<keyword evidence="8" id="KW-0132">Cell division</keyword>
<comment type="caution">
    <text evidence="18">The sequence shown here is derived from an EMBL/GenBank/DDBJ whole genome shotgun (WGS) entry which is preliminary data.</text>
</comment>
<protein>
    <recommendedName>
        <fullName evidence="5">Anaphase-promoting complex subunit 5</fullName>
    </recommendedName>
</protein>
<proteinExistence type="inferred from homology"/>
<dbReference type="Proteomes" id="UP001558652">
    <property type="component" value="Unassembled WGS sequence"/>
</dbReference>
<keyword evidence="7" id="KW-0597">Phosphoprotein</keyword>
<dbReference type="PANTHER" id="PTHR12830">
    <property type="entry name" value="ANAPHASE-PROMOTING COMPLEX SUBUNIT 5"/>
    <property type="match status" value="1"/>
</dbReference>
<dbReference type="PANTHER" id="PTHR12830:SF9">
    <property type="entry name" value="ANAPHASE-PROMOTING COMPLEX SUBUNIT 5"/>
    <property type="match status" value="1"/>
</dbReference>
<dbReference type="InterPro" id="IPR048968">
    <property type="entry name" value="Apc5_N"/>
</dbReference>
<keyword evidence="15" id="KW-0131">Cell cycle</keyword>
<evidence type="ECO:0000256" key="10">
    <source>
        <dbReference type="ARBA" id="ARBA00022776"/>
    </source>
</evidence>
<evidence type="ECO:0000256" key="6">
    <source>
        <dbReference type="ARBA" id="ARBA00022490"/>
    </source>
</evidence>
<evidence type="ECO:0000256" key="12">
    <source>
        <dbReference type="ARBA" id="ARBA00022803"/>
    </source>
</evidence>
<evidence type="ECO:0000259" key="16">
    <source>
        <dbReference type="Pfam" id="PF12862"/>
    </source>
</evidence>
<evidence type="ECO:0000256" key="7">
    <source>
        <dbReference type="ARBA" id="ARBA00022553"/>
    </source>
</evidence>
<evidence type="ECO:0000256" key="1">
    <source>
        <dbReference type="ARBA" id="ARBA00004123"/>
    </source>
</evidence>
<dbReference type="GO" id="GO:0005819">
    <property type="term" value="C:spindle"/>
    <property type="evidence" value="ECO:0007669"/>
    <property type="project" value="UniProtKB-SubCell"/>
</dbReference>
<evidence type="ECO:0000256" key="5">
    <source>
        <dbReference type="ARBA" id="ARBA00016066"/>
    </source>
</evidence>
<reference evidence="18 19" key="1">
    <citation type="submission" date="2024-07" db="EMBL/GenBank/DDBJ databases">
        <title>Chromosome-level genome assembly of the water stick insect Ranatra chinensis (Heteroptera: Nepidae).</title>
        <authorList>
            <person name="Liu X."/>
        </authorList>
    </citation>
    <scope>NUCLEOTIDE SEQUENCE [LARGE SCALE GENOMIC DNA]</scope>
    <source>
        <strain evidence="18">Cailab_2021Rc</strain>
        <tissue evidence="18">Muscle</tissue>
    </source>
</reference>
<keyword evidence="12" id="KW-0802">TPR repeat</keyword>
<evidence type="ECO:0000313" key="19">
    <source>
        <dbReference type="Proteomes" id="UP001558652"/>
    </source>
</evidence>
<keyword evidence="19" id="KW-1185">Reference proteome</keyword>
<comment type="subcellular location">
    <subcellularLocation>
        <location evidence="2">Cytoplasm</location>
        <location evidence="2">Cytoskeleton</location>
        <location evidence="2">Spindle</location>
    </subcellularLocation>
    <subcellularLocation>
        <location evidence="1">Nucleus</location>
    </subcellularLocation>
</comment>
<organism evidence="18 19">
    <name type="scientific">Ranatra chinensis</name>
    <dbReference type="NCBI Taxonomy" id="642074"/>
    <lineage>
        <taxon>Eukaryota</taxon>
        <taxon>Metazoa</taxon>
        <taxon>Ecdysozoa</taxon>
        <taxon>Arthropoda</taxon>
        <taxon>Hexapoda</taxon>
        <taxon>Insecta</taxon>
        <taxon>Pterygota</taxon>
        <taxon>Neoptera</taxon>
        <taxon>Paraneoptera</taxon>
        <taxon>Hemiptera</taxon>
        <taxon>Heteroptera</taxon>
        <taxon>Panheteroptera</taxon>
        <taxon>Nepomorpha</taxon>
        <taxon>Nepidae</taxon>
        <taxon>Ranatrinae</taxon>
        <taxon>Ranatra</taxon>
    </lineage>
</organism>
<evidence type="ECO:0000256" key="13">
    <source>
        <dbReference type="ARBA" id="ARBA00023212"/>
    </source>
</evidence>
<evidence type="ECO:0000259" key="17">
    <source>
        <dbReference type="Pfam" id="PF21371"/>
    </source>
</evidence>
<dbReference type="CDD" id="cd16270">
    <property type="entry name" value="Apc5_N"/>
    <property type="match status" value="1"/>
</dbReference>
<dbReference type="GO" id="GO:0005634">
    <property type="term" value="C:nucleus"/>
    <property type="evidence" value="ECO:0007669"/>
    <property type="project" value="UniProtKB-SubCell"/>
</dbReference>
<comment type="pathway">
    <text evidence="3">Protein modification; protein ubiquitination.</text>
</comment>
<evidence type="ECO:0000256" key="2">
    <source>
        <dbReference type="ARBA" id="ARBA00004186"/>
    </source>
</evidence>
<keyword evidence="6" id="KW-0963">Cytoplasm</keyword>
<keyword evidence="14" id="KW-0539">Nucleus</keyword>
<evidence type="ECO:0000256" key="9">
    <source>
        <dbReference type="ARBA" id="ARBA00022737"/>
    </source>
</evidence>
<keyword evidence="11" id="KW-0833">Ubl conjugation pathway</keyword>
<sequence>MAIDYWSIRGISKNSLLEYVTPHKICIVILIREFCLIKSYSAKHKMQLKRVLFQEEIKPAFRRDFCMLALHLIQSPDIEYEEFINTLEAGEYKLLPELIANFKQEVEGLLEKDVGSITDVLLNVERFISESTNFDPLINKSSMIGLFLRRVRVFFDKLSFSQTIGMFKAFQNYVSCRKDAILSERKARQINISTCSGKTQVMDMELSSIHDDEDTTLSHITSQVIHSKLKYRSSDGKDDSLVGLWSRRQVELFLAQQAKLLINNPEHAMSPKELQSKIRDVISTNPEHAEAHYLSYLNCLRAKEYCGSVDSLFHFFDRKASNVYEDESAQCKGLRYAALNQAILQAKFNHKSDALCALKEAITLAHEANDNVCLQHAQAWMYKLTNENNDVLIERSVSKSNELNLNYLSSFGLQSYAEFAAKLGGLPSHIFELISKSDVLNCQYSMMDLLALSFAHKAALWSMYGRSDLALLAAQQLLYMSTSCSSKSVTVQSGEPLILAISNIANYFTVQGEYQLAWLLVNHGKERVPDSKWWIWSENVLYFVESLHKGLWQHAQAAVNQLATVDKFESQLRLCQLLLAKDNKRGAWEAANRVLDTAECPMLRIRALHLKAKCNPFGAVMALSDALFISNYHSIDYWMGLIALEMANAQLEMGLPCQAMKLVDRTLLGILSHGCYADMSDSFLLYAKCKVATVATAPFPICAEVTSESIRLLDKAAEYAKQIEDYLRVKKIVYIQVKYFA</sequence>
<dbReference type="EMBL" id="JBFDAA010000007">
    <property type="protein sequence ID" value="KAL1130731.1"/>
    <property type="molecule type" value="Genomic_DNA"/>
</dbReference>
<dbReference type="InterPro" id="IPR026000">
    <property type="entry name" value="Apc5_dom"/>
</dbReference>
<dbReference type="Pfam" id="PF21371">
    <property type="entry name" value="Apc5_N"/>
    <property type="match status" value="1"/>
</dbReference>
<dbReference type="GO" id="GO:0051301">
    <property type="term" value="P:cell division"/>
    <property type="evidence" value="ECO:0007669"/>
    <property type="project" value="UniProtKB-KW"/>
</dbReference>
<evidence type="ECO:0000256" key="15">
    <source>
        <dbReference type="ARBA" id="ARBA00023306"/>
    </source>
</evidence>
<evidence type="ECO:0000256" key="14">
    <source>
        <dbReference type="ARBA" id="ARBA00023242"/>
    </source>
</evidence>
<comment type="similarity">
    <text evidence="4">Belongs to the APC5 family.</text>
</comment>
<dbReference type="InterPro" id="IPR037679">
    <property type="entry name" value="Apc5"/>
</dbReference>
<evidence type="ECO:0000256" key="8">
    <source>
        <dbReference type="ARBA" id="ARBA00022618"/>
    </source>
</evidence>
<dbReference type="AlphaFoldDB" id="A0ABD0YHQ8"/>
<dbReference type="Pfam" id="PF12862">
    <property type="entry name" value="ANAPC5"/>
    <property type="match status" value="1"/>
</dbReference>
<feature type="domain" description="Anaphase-promoting complex subunit 5 N-terminal" evidence="17">
    <location>
        <begin position="20"/>
        <end position="175"/>
    </location>
</feature>
<evidence type="ECO:0000313" key="18">
    <source>
        <dbReference type="EMBL" id="KAL1130731.1"/>
    </source>
</evidence>
<evidence type="ECO:0000256" key="4">
    <source>
        <dbReference type="ARBA" id="ARBA00007450"/>
    </source>
</evidence>
<evidence type="ECO:0000256" key="3">
    <source>
        <dbReference type="ARBA" id="ARBA00004906"/>
    </source>
</evidence>